<sequence>MSFTMDKLTVKRSQYNFHNSYYTFT</sequence>
<keyword evidence="2" id="KW-1185">Reference proteome</keyword>
<accession>A0A2P9ALB3</accession>
<dbReference type="EMBL" id="FUIG01000029">
    <property type="protein sequence ID" value="SJM31892.1"/>
    <property type="molecule type" value="Genomic_DNA"/>
</dbReference>
<gene>
    <name evidence="1" type="ORF">BQ8482_220063</name>
</gene>
<name>A0A2P9ALB3_9HYPH</name>
<dbReference type="AlphaFoldDB" id="A0A2P9ALB3"/>
<protein>
    <submittedName>
        <fullName evidence="1">Uncharacterized protein</fullName>
    </submittedName>
</protein>
<reference evidence="2" key="1">
    <citation type="submission" date="2016-12" db="EMBL/GenBank/DDBJ databases">
        <authorList>
            <person name="Brunel B."/>
        </authorList>
    </citation>
    <scope>NUCLEOTIDE SEQUENCE [LARGE SCALE GENOMIC DNA]</scope>
</reference>
<organism evidence="1 2">
    <name type="scientific">Mesorhizobium delmotii</name>
    <dbReference type="NCBI Taxonomy" id="1631247"/>
    <lineage>
        <taxon>Bacteria</taxon>
        <taxon>Pseudomonadati</taxon>
        <taxon>Pseudomonadota</taxon>
        <taxon>Alphaproteobacteria</taxon>
        <taxon>Hyphomicrobiales</taxon>
        <taxon>Phyllobacteriaceae</taxon>
        <taxon>Mesorhizobium</taxon>
    </lineage>
</organism>
<proteinExistence type="predicted"/>
<evidence type="ECO:0000313" key="1">
    <source>
        <dbReference type="EMBL" id="SJM31892.1"/>
    </source>
</evidence>
<evidence type="ECO:0000313" key="2">
    <source>
        <dbReference type="Proteomes" id="UP000245698"/>
    </source>
</evidence>
<dbReference type="Proteomes" id="UP000245698">
    <property type="component" value="Unassembled WGS sequence"/>
</dbReference>